<feature type="domain" description="GGDEF" evidence="4">
    <location>
        <begin position="172"/>
        <end position="305"/>
    </location>
</feature>
<dbReference type="SUPFAM" id="SSF55785">
    <property type="entry name" value="PYP-like sensor domain (PAS domain)"/>
    <property type="match status" value="1"/>
</dbReference>
<name>E8M3E0_PHOS4</name>
<dbReference type="InterPro" id="IPR000160">
    <property type="entry name" value="GGDEF_dom"/>
</dbReference>
<dbReference type="Gene3D" id="3.30.450.20">
    <property type="entry name" value="PAS domain"/>
    <property type="match status" value="1"/>
</dbReference>
<evidence type="ECO:0000313" key="6">
    <source>
        <dbReference type="Proteomes" id="UP000006228"/>
    </source>
</evidence>
<dbReference type="EMBL" id="AEVT01000018">
    <property type="protein sequence ID" value="EGA71446.1"/>
    <property type="molecule type" value="Genomic_DNA"/>
</dbReference>
<dbReference type="FunFam" id="3.30.70.270:FF:000001">
    <property type="entry name" value="Diguanylate cyclase domain protein"/>
    <property type="match status" value="1"/>
</dbReference>
<dbReference type="AlphaFoldDB" id="E8M3E0"/>
<evidence type="ECO:0000256" key="2">
    <source>
        <dbReference type="ARBA" id="ARBA00012528"/>
    </source>
</evidence>
<proteinExistence type="predicted"/>
<dbReference type="GO" id="GO:0005886">
    <property type="term" value="C:plasma membrane"/>
    <property type="evidence" value="ECO:0007669"/>
    <property type="project" value="TreeGrafter"/>
</dbReference>
<dbReference type="Pfam" id="PF08448">
    <property type="entry name" value="PAS_4"/>
    <property type="match status" value="1"/>
</dbReference>
<comment type="cofactor">
    <cofactor evidence="1">
        <name>Mg(2+)</name>
        <dbReference type="ChEBI" id="CHEBI:18420"/>
    </cofactor>
</comment>
<dbReference type="Proteomes" id="UP000006228">
    <property type="component" value="Unassembled WGS sequence"/>
</dbReference>
<evidence type="ECO:0000256" key="3">
    <source>
        <dbReference type="ARBA" id="ARBA00034247"/>
    </source>
</evidence>
<protein>
    <recommendedName>
        <fullName evidence="2">diguanylate cyclase</fullName>
        <ecNumber evidence="2">2.7.7.65</ecNumber>
    </recommendedName>
</protein>
<dbReference type="InterPro" id="IPR035965">
    <property type="entry name" value="PAS-like_dom_sf"/>
</dbReference>
<evidence type="ECO:0000313" key="5">
    <source>
        <dbReference type="EMBL" id="EGA71446.1"/>
    </source>
</evidence>
<accession>E8M3E0</accession>
<dbReference type="PROSITE" id="PS50887">
    <property type="entry name" value="GGDEF"/>
    <property type="match status" value="1"/>
</dbReference>
<dbReference type="RefSeq" id="WP_008074005.1">
    <property type="nucleotide sequence ID" value="NZ_AEVT01000018.1"/>
</dbReference>
<dbReference type="SUPFAM" id="SSF55073">
    <property type="entry name" value="Nucleotide cyclase"/>
    <property type="match status" value="1"/>
</dbReference>
<dbReference type="OrthoDB" id="9812260at2"/>
<reference evidence="5 6" key="1">
    <citation type="journal article" date="2012" name="Int. J. Syst. Evol. Microbiol.">
        <title>Vibrio caribbeanicus sp. nov., isolated from the marine sponge Scleritoderma cyanea.</title>
        <authorList>
            <person name="Hoffmann M."/>
            <person name="Monday S.R."/>
            <person name="Allard M.W."/>
            <person name="Strain E.A."/>
            <person name="Whittaker P."/>
            <person name="Naum M."/>
            <person name="McCarthy P.J."/>
            <person name="Lopez J.V."/>
            <person name="Fischer M."/>
            <person name="Brown E.W."/>
        </authorList>
    </citation>
    <scope>NUCLEOTIDE SEQUENCE [LARGE SCALE GENOMIC DNA]</scope>
    <source>
        <strain evidence="6">DSMZ 21326</strain>
    </source>
</reference>
<dbReference type="GeneID" id="95567971"/>
<dbReference type="GO" id="GO:0052621">
    <property type="term" value="F:diguanylate cyclase activity"/>
    <property type="evidence" value="ECO:0007669"/>
    <property type="project" value="UniProtKB-EC"/>
</dbReference>
<dbReference type="PANTHER" id="PTHR45138:SF9">
    <property type="entry name" value="DIGUANYLATE CYCLASE DGCM-RELATED"/>
    <property type="match status" value="1"/>
</dbReference>
<dbReference type="SMART" id="SM00267">
    <property type="entry name" value="GGDEF"/>
    <property type="match status" value="1"/>
</dbReference>
<dbReference type="CDD" id="cd01949">
    <property type="entry name" value="GGDEF"/>
    <property type="match status" value="1"/>
</dbReference>
<evidence type="ECO:0000259" key="4">
    <source>
        <dbReference type="PROSITE" id="PS50887"/>
    </source>
</evidence>
<dbReference type="InterPro" id="IPR043128">
    <property type="entry name" value="Rev_trsase/Diguanyl_cyclase"/>
</dbReference>
<dbReference type="InterPro" id="IPR013656">
    <property type="entry name" value="PAS_4"/>
</dbReference>
<comment type="caution">
    <text evidence="5">The sequence shown here is derived from an EMBL/GenBank/DDBJ whole genome shotgun (WGS) entry which is preliminary data.</text>
</comment>
<dbReference type="PANTHER" id="PTHR45138">
    <property type="entry name" value="REGULATORY COMPONENTS OF SENSORY TRANSDUCTION SYSTEM"/>
    <property type="match status" value="1"/>
</dbReference>
<dbReference type="GO" id="GO:1902201">
    <property type="term" value="P:negative regulation of bacterial-type flagellum-dependent cell motility"/>
    <property type="evidence" value="ECO:0007669"/>
    <property type="project" value="TreeGrafter"/>
</dbReference>
<dbReference type="GO" id="GO:0043709">
    <property type="term" value="P:cell adhesion involved in single-species biofilm formation"/>
    <property type="evidence" value="ECO:0007669"/>
    <property type="project" value="TreeGrafter"/>
</dbReference>
<organism evidence="5 6">
    <name type="scientific">Vibrio sinaloensis DSM 21326</name>
    <dbReference type="NCBI Taxonomy" id="945550"/>
    <lineage>
        <taxon>Bacteria</taxon>
        <taxon>Pseudomonadati</taxon>
        <taxon>Pseudomonadota</taxon>
        <taxon>Gammaproteobacteria</taxon>
        <taxon>Vibrionales</taxon>
        <taxon>Vibrionaceae</taxon>
        <taxon>Vibrio</taxon>
        <taxon>Vibrio oreintalis group</taxon>
    </lineage>
</organism>
<evidence type="ECO:0000256" key="1">
    <source>
        <dbReference type="ARBA" id="ARBA00001946"/>
    </source>
</evidence>
<dbReference type="eggNOG" id="COG2199">
    <property type="taxonomic scope" value="Bacteria"/>
</dbReference>
<comment type="catalytic activity">
    <reaction evidence="3">
        <text>2 GTP = 3',3'-c-di-GMP + 2 diphosphate</text>
        <dbReference type="Rhea" id="RHEA:24898"/>
        <dbReference type="ChEBI" id="CHEBI:33019"/>
        <dbReference type="ChEBI" id="CHEBI:37565"/>
        <dbReference type="ChEBI" id="CHEBI:58805"/>
        <dbReference type="EC" id="2.7.7.65"/>
    </reaction>
</comment>
<dbReference type="InterPro" id="IPR029787">
    <property type="entry name" value="Nucleotide_cyclase"/>
</dbReference>
<dbReference type="Pfam" id="PF00990">
    <property type="entry name" value="GGDEF"/>
    <property type="match status" value="1"/>
</dbReference>
<dbReference type="NCBIfam" id="TIGR00254">
    <property type="entry name" value="GGDEF"/>
    <property type="match status" value="1"/>
</dbReference>
<dbReference type="Gene3D" id="3.30.70.270">
    <property type="match status" value="1"/>
</dbReference>
<gene>
    <name evidence="5" type="ORF">VISI1226_11706</name>
</gene>
<dbReference type="EC" id="2.7.7.65" evidence="2"/>
<dbReference type="InterPro" id="IPR050469">
    <property type="entry name" value="Diguanylate_Cyclase"/>
</dbReference>
<sequence>MFDDLDNNISALLDSVPDRIFIISSEGVILNIFGGADTSVIYSSRQTLGRSFSELFPASVAAEFQGVITQCLASQQTQRLEYCFSPEQFPSLSDDVRPTTKQWFESRIHPLPEKYRGQDGVIWVVRNTTESEQMKSTLKKQAFLDELTGLMNRRSFFDAAKRFLTTRNSEQLECALLMLDIDEFKEINDTHGHLVGDEVINQVARVLNSHVREGDILARLGGDEFAIILPDLDAEKASSVAQRMCASVRALKLTQLSEPLKVTVSIGITGIHLSDNQIKHALSRADKALYHAKETGKNKFYCAYC</sequence>